<protein>
    <recommendedName>
        <fullName evidence="8">7-carboxy-7-deazaguanine synthase</fullName>
        <shortName evidence="8">CDG synthase</shortName>
        <ecNumber evidence="8">4.3.99.3</ecNumber>
    </recommendedName>
    <alternativeName>
        <fullName evidence="8">Archaeosine biosynthesis protein QueE</fullName>
    </alternativeName>
</protein>
<dbReference type="SFLD" id="SFLDS00029">
    <property type="entry name" value="Radical_SAM"/>
    <property type="match status" value="1"/>
</dbReference>
<feature type="binding site" evidence="8">
    <location>
        <position position="69"/>
    </location>
    <ligand>
        <name>substrate</name>
    </ligand>
</feature>
<reference evidence="10 11" key="1">
    <citation type="submission" date="2016-10" db="EMBL/GenBank/DDBJ databases">
        <title>Complete genome of the TMA-utilizing, human hosted archaeon Methanomethylophilus alvus Gen. nov, sp. nov., strain Mx-05, derived from a pure culture.</title>
        <authorList>
            <person name="Brugere J.-F."/>
            <person name="Ben Hania W."/>
            <person name="Chaudhary P.P."/>
            <person name="Gaci N."/>
            <person name="Borrel G."/>
            <person name="Cao Van Tuat L."/>
            <person name="Fardeau M.-L."/>
            <person name="Harris H.M.B."/>
            <person name="O'Toole P.W."/>
            <person name="Ollivier B."/>
        </authorList>
    </citation>
    <scope>NUCLEOTIDE SEQUENCE [LARGE SCALE GENOMIC DNA]</scope>
    <source>
        <strain evidence="10 11">Mx-05</strain>
    </source>
</reference>
<keyword evidence="3 8" id="KW-0479">Metal-binding</keyword>
<comment type="pathway">
    <text evidence="8">Purine metabolism; 7-cyano-7-deazaguanine biosynthesis.</text>
</comment>
<dbReference type="PANTHER" id="PTHR42836">
    <property type="entry name" value="7-CARBOXY-7-DEAZAGUANINE SYNTHASE"/>
    <property type="match status" value="1"/>
</dbReference>
<dbReference type="GO" id="GO:0016840">
    <property type="term" value="F:carbon-nitrogen lyase activity"/>
    <property type="evidence" value="ECO:0007669"/>
    <property type="project" value="UniProtKB-UniRule"/>
</dbReference>
<evidence type="ECO:0000259" key="9">
    <source>
        <dbReference type="PROSITE" id="PS51918"/>
    </source>
</evidence>
<gene>
    <name evidence="8" type="primary">queE</name>
    <name evidence="10" type="ORF">BKD89_01840</name>
</gene>
<comment type="catalytic activity">
    <reaction evidence="8">
        <text>6-carboxy-5,6,7,8-tetrahydropterin + H(+) = 7-carboxy-7-carbaguanine + NH4(+)</text>
        <dbReference type="Rhea" id="RHEA:27974"/>
        <dbReference type="ChEBI" id="CHEBI:15378"/>
        <dbReference type="ChEBI" id="CHEBI:28938"/>
        <dbReference type="ChEBI" id="CHEBI:61032"/>
        <dbReference type="ChEBI" id="CHEBI:61036"/>
        <dbReference type="EC" id="4.3.99.3"/>
    </reaction>
</comment>
<dbReference type="Gene3D" id="3.20.20.70">
    <property type="entry name" value="Aldolase class I"/>
    <property type="match status" value="1"/>
</dbReference>
<accession>A0A3G3IG95</accession>
<evidence type="ECO:0000313" key="11">
    <source>
        <dbReference type="Proteomes" id="UP000273278"/>
    </source>
</evidence>
<keyword evidence="4 8" id="KW-0460">Magnesium</keyword>
<evidence type="ECO:0000256" key="2">
    <source>
        <dbReference type="ARBA" id="ARBA00022691"/>
    </source>
</evidence>
<dbReference type="PROSITE" id="PS51918">
    <property type="entry name" value="RADICAL_SAM"/>
    <property type="match status" value="1"/>
</dbReference>
<evidence type="ECO:0000256" key="5">
    <source>
        <dbReference type="ARBA" id="ARBA00023004"/>
    </source>
</evidence>
<evidence type="ECO:0000256" key="1">
    <source>
        <dbReference type="ARBA" id="ARBA00022485"/>
    </source>
</evidence>
<dbReference type="InterPro" id="IPR007197">
    <property type="entry name" value="rSAM"/>
</dbReference>
<evidence type="ECO:0000313" key="10">
    <source>
        <dbReference type="EMBL" id="AYQ54554.1"/>
    </source>
</evidence>
<dbReference type="GeneID" id="41321170"/>
<name>A0A3G3IG95_9ARCH</name>
<organism evidence="10 11">
    <name type="scientific">Methanomethylophilus alvi</name>
    <dbReference type="NCBI Taxonomy" id="1291540"/>
    <lineage>
        <taxon>Archaea</taxon>
        <taxon>Methanobacteriati</taxon>
        <taxon>Thermoplasmatota</taxon>
        <taxon>Thermoplasmata</taxon>
        <taxon>Methanomassiliicoccales</taxon>
        <taxon>Methanomethylophilaceae</taxon>
        <taxon>Methanomethylophilus</taxon>
    </lineage>
</organism>
<dbReference type="Proteomes" id="UP000273278">
    <property type="component" value="Chromosome"/>
</dbReference>
<dbReference type="SUPFAM" id="SSF102114">
    <property type="entry name" value="Radical SAM enzymes"/>
    <property type="match status" value="1"/>
</dbReference>
<feature type="binding site" evidence="8">
    <location>
        <position position="38"/>
    </location>
    <ligand>
        <name>Mg(2+)</name>
        <dbReference type="ChEBI" id="CHEBI:18420"/>
    </ligand>
</feature>
<dbReference type="GO" id="GO:1904047">
    <property type="term" value="F:S-adenosyl-L-methionine binding"/>
    <property type="evidence" value="ECO:0007669"/>
    <property type="project" value="UniProtKB-UniRule"/>
</dbReference>
<evidence type="ECO:0000256" key="4">
    <source>
        <dbReference type="ARBA" id="ARBA00022842"/>
    </source>
</evidence>
<comment type="subunit">
    <text evidence="8">Homodimer.</text>
</comment>
<feature type="binding site" evidence="8">
    <location>
        <position position="36"/>
    </location>
    <ligand>
        <name>[4Fe-4S] cluster</name>
        <dbReference type="ChEBI" id="CHEBI:49883"/>
        <note>4Fe-4S-S-AdoMet</note>
    </ligand>
</feature>
<dbReference type="InterPro" id="IPR024924">
    <property type="entry name" value="7-CO-7-deazaguanine_synth-like"/>
</dbReference>
<feature type="binding site" evidence="8">
    <location>
        <position position="33"/>
    </location>
    <ligand>
        <name>[4Fe-4S] cluster</name>
        <dbReference type="ChEBI" id="CHEBI:49883"/>
        <note>4Fe-4S-S-AdoMet</note>
    </ligand>
</feature>
<keyword evidence="5 8" id="KW-0408">Iron</keyword>
<feature type="binding site" evidence="8">
    <location>
        <position position="25"/>
    </location>
    <ligand>
        <name>substrate</name>
    </ligand>
</feature>
<comment type="cofactor">
    <cofactor evidence="8">
        <name>Mg(2+)</name>
        <dbReference type="ChEBI" id="CHEBI:18420"/>
    </cofactor>
</comment>
<comment type="cofactor">
    <cofactor evidence="8">
        <name>[4Fe-4S] cluster</name>
        <dbReference type="ChEBI" id="CHEBI:49883"/>
    </cofactor>
    <text evidence="8">Binds 1 [4Fe-4S] cluster. The cluster is coordinated with 3 cysteines and an exchangeable S-adenosyl-L-methionine.</text>
</comment>
<comment type="caution">
    <text evidence="8">Lacks conserved residue(s) required for the propagation of feature annotation.</text>
</comment>
<feature type="binding site" evidence="8">
    <location>
        <position position="29"/>
    </location>
    <ligand>
        <name>[4Fe-4S] cluster</name>
        <dbReference type="ChEBI" id="CHEBI:49883"/>
        <note>4Fe-4S-S-AdoMet</note>
    </ligand>
</feature>
<dbReference type="GO" id="GO:0000287">
    <property type="term" value="F:magnesium ion binding"/>
    <property type="evidence" value="ECO:0007669"/>
    <property type="project" value="UniProtKB-UniRule"/>
</dbReference>
<dbReference type="PIRSF" id="PIRSF000370">
    <property type="entry name" value="QueE"/>
    <property type="match status" value="1"/>
</dbReference>
<feature type="binding site" evidence="8">
    <location>
        <begin position="10"/>
        <end position="12"/>
    </location>
    <ligand>
        <name>substrate</name>
    </ligand>
</feature>
<evidence type="ECO:0000256" key="7">
    <source>
        <dbReference type="ARBA" id="ARBA00023239"/>
    </source>
</evidence>
<dbReference type="InterPro" id="IPR058240">
    <property type="entry name" value="rSAM_sf"/>
</dbReference>
<feature type="binding site" evidence="8">
    <location>
        <begin position="35"/>
        <end position="37"/>
    </location>
    <ligand>
        <name>S-adenosyl-L-methionine</name>
        <dbReference type="ChEBI" id="CHEBI:59789"/>
    </ligand>
</feature>
<dbReference type="HAMAP" id="MF_00917">
    <property type="entry name" value="QueE"/>
    <property type="match status" value="1"/>
</dbReference>
<evidence type="ECO:0000256" key="8">
    <source>
        <dbReference type="HAMAP-Rule" id="MF_00917"/>
    </source>
</evidence>
<feature type="domain" description="Radical SAM core" evidence="9">
    <location>
        <begin position="16"/>
        <end position="206"/>
    </location>
</feature>
<dbReference type="GO" id="GO:0051539">
    <property type="term" value="F:4 iron, 4 sulfur cluster binding"/>
    <property type="evidence" value="ECO:0007669"/>
    <property type="project" value="UniProtKB-UniRule"/>
</dbReference>
<sequence>MKVVEHFLSIQGEGLQMGRLTYFVRGAGCNLRCSWCDTGYALSDSDATMDLSVDELMDIIGDVGSVCFTGGEPLHQKDAAEFLQRLADAGKTTVLETNGSMDLSVVPSSPNIIISMDVKCPSSGMQDRVRISNLAYLSRKDQLKFVIADRTDLEYAETFLREHPVDTNVIFSPVGGVSLGMLAEEVVDRKLDVRVLPQLHKIIWGDRKGV</sequence>
<dbReference type="Pfam" id="PF04055">
    <property type="entry name" value="Radical_SAM"/>
    <property type="match status" value="1"/>
</dbReference>
<dbReference type="EC" id="4.3.99.3" evidence="8"/>
<dbReference type="PANTHER" id="PTHR42836:SF1">
    <property type="entry name" value="7-CARBOXY-7-DEAZAGUANINE SYNTHASE"/>
    <property type="match status" value="1"/>
</dbReference>
<comment type="similarity">
    <text evidence="8">Belongs to the radical SAM superfamily. 7-carboxy-7-deazaguanine synthase family.</text>
</comment>
<keyword evidence="6 8" id="KW-0411">Iron-sulfur</keyword>
<evidence type="ECO:0000256" key="3">
    <source>
        <dbReference type="ARBA" id="ARBA00022723"/>
    </source>
</evidence>
<keyword evidence="1 8" id="KW-0004">4Fe-4S</keyword>
<keyword evidence="7 8" id="KW-0456">Lyase</keyword>
<dbReference type="AlphaFoldDB" id="A0A3G3IG95"/>
<dbReference type="EMBL" id="CP017686">
    <property type="protein sequence ID" value="AYQ54554.1"/>
    <property type="molecule type" value="Genomic_DNA"/>
</dbReference>
<feature type="binding site" evidence="8">
    <location>
        <position position="71"/>
    </location>
    <ligand>
        <name>S-adenosyl-L-methionine</name>
        <dbReference type="ChEBI" id="CHEBI:59789"/>
    </ligand>
</feature>
<comment type="cofactor">
    <cofactor evidence="8">
        <name>S-adenosyl-L-methionine</name>
        <dbReference type="ChEBI" id="CHEBI:59789"/>
    </cofactor>
    <text evidence="8">Binds 1 S-adenosyl-L-methionine per subunit.</text>
</comment>
<dbReference type="InterPro" id="IPR013785">
    <property type="entry name" value="Aldolase_TIM"/>
</dbReference>
<keyword evidence="2 8" id="KW-0949">S-adenosyl-L-methionine</keyword>
<dbReference type="UniPathway" id="UPA00391"/>
<proteinExistence type="inferred from homology"/>
<comment type="function">
    <text evidence="8">Catalyzes the complex heterocyclic radical-mediated conversion of 6-carboxy-5,6,7,8-tetrahydropterin (CPH4) to 7-carboxy-7-deazaguanine (CDG), a step common to the biosynthetic pathways of all 7-deazapurine-containing compounds.</text>
</comment>
<evidence type="ECO:0000256" key="6">
    <source>
        <dbReference type="ARBA" id="ARBA00023014"/>
    </source>
</evidence>
<dbReference type="OMA" id="CDTEYAF"/>
<dbReference type="CDD" id="cd01335">
    <property type="entry name" value="Radical_SAM"/>
    <property type="match status" value="1"/>
</dbReference>
<dbReference type="RefSeq" id="WP_015504269.1">
    <property type="nucleotide sequence ID" value="NZ_CAYARL010000008.1"/>
</dbReference>